<dbReference type="STRING" id="1079.BVIR_755"/>
<evidence type="ECO:0000313" key="3">
    <source>
        <dbReference type="EMBL" id="BAR98163.1"/>
    </source>
</evidence>
<sequence>MEAIRLPDTLQGAIILSVIDFLLSFVIIAGIGVVLTLLPLINRLGRKDEAAQAEPTPAEQHQAELAAIRAAHVPVIAAAVHAVFRAGHVVRIEGPLQSSSWAGQGRARLLAHAAGSASRSRPAEPPSRREPDAN</sequence>
<feature type="compositionally biased region" description="Low complexity" evidence="1">
    <location>
        <begin position="107"/>
        <end position="120"/>
    </location>
</feature>
<reference evidence="3" key="1">
    <citation type="journal article" date="2015" name="Genome Announc.">
        <title>Complete Genome Sequence of the Bacteriochlorophyll b-Producing Photosynthetic Bacterium Blastochloris viridis.</title>
        <authorList>
            <person name="Tsukatani Y."/>
            <person name="Hirose Y."/>
            <person name="Harada J."/>
            <person name="Misawa N."/>
            <person name="Mori K."/>
            <person name="Inoue K."/>
            <person name="Tamiaki H."/>
        </authorList>
    </citation>
    <scope>NUCLEOTIDE SEQUENCE [LARGE SCALE GENOMIC DNA]</scope>
    <source>
        <strain evidence="3">DSM 133</strain>
    </source>
</reference>
<evidence type="ECO:0000313" key="4">
    <source>
        <dbReference type="EMBL" id="CUU41212.1"/>
    </source>
</evidence>
<dbReference type="EMBL" id="AP014854">
    <property type="protein sequence ID" value="BAR98163.1"/>
    <property type="molecule type" value="Genomic_DNA"/>
</dbReference>
<dbReference type="RefSeq" id="WP_055036487.1">
    <property type="nucleotide sequence ID" value="NZ_AP014854.2"/>
</dbReference>
<protein>
    <submittedName>
        <fullName evidence="4">Uncharacterized protein</fullName>
    </submittedName>
</protein>
<feature type="region of interest" description="Disordered" evidence="1">
    <location>
        <begin position="107"/>
        <end position="134"/>
    </location>
</feature>
<dbReference type="KEGG" id="bvr:BVIR_755"/>
<accession>A0A0H5BNS8</accession>
<name>A0A0H5BNS8_BLAVI</name>
<evidence type="ECO:0000256" key="2">
    <source>
        <dbReference type="SAM" id="Phobius"/>
    </source>
</evidence>
<evidence type="ECO:0000313" key="5">
    <source>
        <dbReference type="Proteomes" id="UP000065734"/>
    </source>
</evidence>
<reference evidence="5" key="3">
    <citation type="journal article" date="2016" name="Genome Announc.">
        <title>Revised genome sequence of the purple photosynthetic bacterium Blastochloris viridis.</title>
        <authorList>
            <person name="Liu L.N."/>
            <person name="Faulkner M."/>
            <person name="Liu X."/>
            <person name="Huang F."/>
            <person name="Darby A.C."/>
            <person name="Hall N."/>
        </authorList>
    </citation>
    <scope>NUCLEOTIDE SEQUENCE [LARGE SCALE GENOMIC DNA]</scope>
    <source>
        <strain evidence="5">ATCC 19567 / DSM 133 / F</strain>
    </source>
</reference>
<keyword evidence="2" id="KW-0812">Transmembrane</keyword>
<dbReference type="OrthoDB" id="9156634at2"/>
<dbReference type="AlphaFoldDB" id="A0A0H5BNS8"/>
<keyword evidence="5" id="KW-1185">Reference proteome</keyword>
<organism evidence="4 5">
    <name type="scientific">Blastochloris viridis</name>
    <name type="common">Rhodopseudomonas viridis</name>
    <dbReference type="NCBI Taxonomy" id="1079"/>
    <lineage>
        <taxon>Bacteria</taxon>
        <taxon>Pseudomonadati</taxon>
        <taxon>Pseudomonadota</taxon>
        <taxon>Alphaproteobacteria</taxon>
        <taxon>Hyphomicrobiales</taxon>
        <taxon>Blastochloridaceae</taxon>
        <taxon>Blastochloris</taxon>
    </lineage>
</organism>
<evidence type="ECO:0000256" key="1">
    <source>
        <dbReference type="SAM" id="MobiDB-lite"/>
    </source>
</evidence>
<dbReference type="EMBL" id="LN907867">
    <property type="protein sequence ID" value="CUU41212.1"/>
    <property type="molecule type" value="Genomic_DNA"/>
</dbReference>
<reference evidence="4" key="2">
    <citation type="submission" date="2015-11" db="EMBL/GenBank/DDBJ databases">
        <authorList>
            <person name="Zhang Y."/>
            <person name="Guo Z."/>
        </authorList>
    </citation>
    <scope>NUCLEOTIDE SEQUENCE</scope>
    <source>
        <strain evidence="4">1</strain>
    </source>
</reference>
<keyword evidence="2" id="KW-1133">Transmembrane helix</keyword>
<keyword evidence="2" id="KW-0472">Membrane</keyword>
<proteinExistence type="predicted"/>
<gene>
    <name evidence="3" type="ORF">BV133_570</name>
    <name evidence="4" type="ORF">BVIRIDIS_02000</name>
</gene>
<feature type="transmembrane region" description="Helical" evidence="2">
    <location>
        <begin position="12"/>
        <end position="38"/>
    </location>
</feature>
<dbReference type="Proteomes" id="UP000065734">
    <property type="component" value="Chromosome I"/>
</dbReference>